<dbReference type="CDD" id="cd01948">
    <property type="entry name" value="EAL"/>
    <property type="match status" value="1"/>
</dbReference>
<dbReference type="SUPFAM" id="SSF55073">
    <property type="entry name" value="Nucleotide cyclase"/>
    <property type="match status" value="1"/>
</dbReference>
<evidence type="ECO:0000259" key="2">
    <source>
        <dbReference type="PROSITE" id="PS50883"/>
    </source>
</evidence>
<dbReference type="CDD" id="cd01949">
    <property type="entry name" value="GGDEF"/>
    <property type="match status" value="1"/>
</dbReference>
<dbReference type="InterPro" id="IPR000160">
    <property type="entry name" value="GGDEF_dom"/>
</dbReference>
<reference evidence="5 6" key="1">
    <citation type="submission" date="2016-08" db="EMBL/GenBank/DDBJ databases">
        <authorList>
            <person name="Seilhamer J.J."/>
        </authorList>
    </citation>
    <scope>NUCLEOTIDE SEQUENCE [LARGE SCALE GENOMIC DNA]</scope>
    <source>
        <strain evidence="5 6">PH27A</strain>
    </source>
</reference>
<evidence type="ECO:0008006" key="7">
    <source>
        <dbReference type="Google" id="ProtNLM"/>
    </source>
</evidence>
<dbReference type="Gene3D" id="3.30.450.20">
    <property type="entry name" value="PAS domain"/>
    <property type="match status" value="2"/>
</dbReference>
<dbReference type="InterPro" id="IPR035919">
    <property type="entry name" value="EAL_sf"/>
</dbReference>
<evidence type="ECO:0000313" key="5">
    <source>
        <dbReference type="EMBL" id="ODC03450.1"/>
    </source>
</evidence>
<dbReference type="GO" id="GO:0007165">
    <property type="term" value="P:signal transduction"/>
    <property type="evidence" value="ECO:0007669"/>
    <property type="project" value="InterPro"/>
</dbReference>
<protein>
    <recommendedName>
        <fullName evidence="7">Diguanylate cyclase</fullName>
    </recommendedName>
</protein>
<gene>
    <name evidence="5" type="ORF">BFW38_07700</name>
</gene>
<feature type="domain" description="EAL" evidence="2">
    <location>
        <begin position="575"/>
        <end position="829"/>
    </location>
</feature>
<keyword evidence="6" id="KW-1185">Reference proteome</keyword>
<dbReference type="NCBIfam" id="TIGR00254">
    <property type="entry name" value="GGDEF"/>
    <property type="match status" value="1"/>
</dbReference>
<keyword evidence="1" id="KW-1133">Transmembrane helix</keyword>
<keyword evidence="1" id="KW-0812">Transmembrane</keyword>
<dbReference type="Pfam" id="PF00563">
    <property type="entry name" value="EAL"/>
    <property type="match status" value="1"/>
</dbReference>
<evidence type="ECO:0000259" key="4">
    <source>
        <dbReference type="PROSITE" id="PS50887"/>
    </source>
</evidence>
<dbReference type="Proteomes" id="UP000094291">
    <property type="component" value="Unassembled WGS sequence"/>
</dbReference>
<dbReference type="PROSITE" id="PS50885">
    <property type="entry name" value="HAMP"/>
    <property type="match status" value="1"/>
</dbReference>
<sequence length="838" mass="94280">MKKPSLKLAITLPYVLSLLIILGSFALLWRLDQDDMIERQSNKLLNAMQATLHERLNNVLDAPMQLARFQASEIISNKLYQFDTLSQLEIFNRRLYQATAPGIPQVSALAYADLERRIVGQRRNGQDEAASLILQDQRTNNQLTIYAGPTQQNPIIKRSKDYDVRQRPFLKPLIDNPVPQWTQLYVNEDEKHAATVSAIYPISVNDRLIGTSIVDVGLKGISDFLQQESAQTGGIFIILDSMGQLIASVSPEDVILSTPAIERIIKAAEANTEKTNFKLKNIETTPAQWRGHVTHYHHAYNLDWTLITALPEKLLRGDSRRNQNLSLIALVGIGLATLLIGLFFIRRLIQPIMETANAARQISSRNWEHHVHSSRGLTQETTTLVEAFSEMSGQLRTAFDDMRYTLQYDQLTGLLSMQGLKEEALEHAEHDPGTWSLALLSLEHFRIINDSMGRGIGDRLLCAVAERLQQHAGIDCLVARLDGADFAILYPPSLSGQMDEHVETLMHLVAGTPYDIQQEEVILKANLGWTQRDLPRCNLDDLLRFASIALNRTKAIPDLHIMRFRSEMVESLVEETRLAAELSRAAADDELLTWYQPIVDLHTFKMVGAEALMRWHSQVRGMVSPAQFIPVAEQSSLILTLGEWILNDACQKLTQTPLTHQQDFRLHVNLSARQVLQSDLVDTIEDTIARTGLSPTKLTLEVTESVLLDQNRETLRKLETLRRQGMHISLDDFGTGYSSLAYLHRLPVDSLKIDQSFIREMRDSASSQAIVRAIIAMAEGVGVEVVAEGVETLEQAEWLRKMGCQMAQGFFFAKPGDIQQLKQMANTPLPLKTHAIKP</sequence>
<dbReference type="GO" id="GO:0016020">
    <property type="term" value="C:membrane"/>
    <property type="evidence" value="ECO:0007669"/>
    <property type="project" value="InterPro"/>
</dbReference>
<organism evidence="5 6">
    <name type="scientific">Terasakiispira papahanaumokuakeensis</name>
    <dbReference type="NCBI Taxonomy" id="197479"/>
    <lineage>
        <taxon>Bacteria</taxon>
        <taxon>Pseudomonadati</taxon>
        <taxon>Pseudomonadota</taxon>
        <taxon>Gammaproteobacteria</taxon>
        <taxon>Oceanospirillales</taxon>
        <taxon>Terasakiispira</taxon>
    </lineage>
</organism>
<evidence type="ECO:0000256" key="1">
    <source>
        <dbReference type="SAM" id="Phobius"/>
    </source>
</evidence>
<feature type="transmembrane region" description="Helical" evidence="1">
    <location>
        <begin position="325"/>
        <end position="345"/>
    </location>
</feature>
<dbReference type="EMBL" id="MDTQ01000001">
    <property type="protein sequence ID" value="ODC03450.1"/>
    <property type="molecule type" value="Genomic_DNA"/>
</dbReference>
<dbReference type="SMART" id="SM00267">
    <property type="entry name" value="GGDEF"/>
    <property type="match status" value="1"/>
</dbReference>
<dbReference type="InterPro" id="IPR001633">
    <property type="entry name" value="EAL_dom"/>
</dbReference>
<dbReference type="SUPFAM" id="SSF141868">
    <property type="entry name" value="EAL domain-like"/>
    <property type="match status" value="1"/>
</dbReference>
<dbReference type="InterPro" id="IPR050706">
    <property type="entry name" value="Cyclic-di-GMP_PDE-like"/>
</dbReference>
<evidence type="ECO:0000259" key="3">
    <source>
        <dbReference type="PROSITE" id="PS50885"/>
    </source>
</evidence>
<feature type="domain" description="GGDEF" evidence="4">
    <location>
        <begin position="433"/>
        <end position="566"/>
    </location>
</feature>
<dbReference type="GO" id="GO:0071111">
    <property type="term" value="F:cyclic-guanylate-specific phosphodiesterase activity"/>
    <property type="evidence" value="ECO:0007669"/>
    <property type="project" value="InterPro"/>
</dbReference>
<dbReference type="PROSITE" id="PS50887">
    <property type="entry name" value="GGDEF"/>
    <property type="match status" value="1"/>
</dbReference>
<evidence type="ECO:0000313" key="6">
    <source>
        <dbReference type="Proteomes" id="UP000094291"/>
    </source>
</evidence>
<dbReference type="PANTHER" id="PTHR33121:SF70">
    <property type="entry name" value="SIGNALING PROTEIN YKOW"/>
    <property type="match status" value="1"/>
</dbReference>
<dbReference type="STRING" id="197479.BFW38_07700"/>
<feature type="transmembrane region" description="Helical" evidence="1">
    <location>
        <begin position="12"/>
        <end position="31"/>
    </location>
</feature>
<accession>A0A1E2V8W4</accession>
<dbReference type="InterPro" id="IPR029787">
    <property type="entry name" value="Nucleotide_cyclase"/>
</dbReference>
<proteinExistence type="predicted"/>
<dbReference type="PROSITE" id="PS50883">
    <property type="entry name" value="EAL"/>
    <property type="match status" value="1"/>
</dbReference>
<feature type="domain" description="HAMP" evidence="3">
    <location>
        <begin position="346"/>
        <end position="400"/>
    </location>
</feature>
<keyword evidence="1" id="KW-0472">Membrane</keyword>
<name>A0A1E2V8W4_9GAMM</name>
<dbReference type="Pfam" id="PF00990">
    <property type="entry name" value="GGDEF"/>
    <property type="match status" value="1"/>
</dbReference>
<dbReference type="InterPro" id="IPR043128">
    <property type="entry name" value="Rev_trsase/Diguanyl_cyclase"/>
</dbReference>
<dbReference type="PANTHER" id="PTHR33121">
    <property type="entry name" value="CYCLIC DI-GMP PHOSPHODIESTERASE PDEF"/>
    <property type="match status" value="1"/>
</dbReference>
<dbReference type="Gene3D" id="3.20.20.450">
    <property type="entry name" value="EAL domain"/>
    <property type="match status" value="1"/>
</dbReference>
<dbReference type="AlphaFoldDB" id="A0A1E2V8W4"/>
<dbReference type="InterPro" id="IPR003660">
    <property type="entry name" value="HAMP_dom"/>
</dbReference>
<comment type="caution">
    <text evidence="5">The sequence shown here is derived from an EMBL/GenBank/DDBJ whole genome shotgun (WGS) entry which is preliminary data.</text>
</comment>
<dbReference type="RefSeq" id="WP_068997866.1">
    <property type="nucleotide sequence ID" value="NZ_MDTQ01000001.1"/>
</dbReference>
<dbReference type="Gene3D" id="3.30.70.270">
    <property type="match status" value="1"/>
</dbReference>
<dbReference type="Gene3D" id="6.10.340.10">
    <property type="match status" value="1"/>
</dbReference>
<dbReference type="SMART" id="SM00052">
    <property type="entry name" value="EAL"/>
    <property type="match status" value="1"/>
</dbReference>